<dbReference type="SUPFAM" id="SSF53335">
    <property type="entry name" value="S-adenosyl-L-methionine-dependent methyltransferases"/>
    <property type="match status" value="1"/>
</dbReference>
<proteinExistence type="predicted"/>
<gene>
    <name evidence="2" type="ORF">D3H65_07695</name>
</gene>
<protein>
    <submittedName>
        <fullName evidence="2">Methyltransferase domain-containing protein</fullName>
    </submittedName>
</protein>
<name>A0A3B7MLF2_9BACT</name>
<dbReference type="GO" id="GO:0008168">
    <property type="term" value="F:methyltransferase activity"/>
    <property type="evidence" value="ECO:0007669"/>
    <property type="project" value="UniProtKB-KW"/>
</dbReference>
<dbReference type="InterPro" id="IPR029063">
    <property type="entry name" value="SAM-dependent_MTases_sf"/>
</dbReference>
<dbReference type="EMBL" id="CP032157">
    <property type="protein sequence ID" value="AXY73870.1"/>
    <property type="molecule type" value="Genomic_DNA"/>
</dbReference>
<reference evidence="2 3" key="1">
    <citation type="submission" date="2018-09" db="EMBL/GenBank/DDBJ databases">
        <title>Genome sequencing of strain 6GH32-13.</title>
        <authorList>
            <person name="Weon H.-Y."/>
            <person name="Heo J."/>
            <person name="Kwon S.-W."/>
        </authorList>
    </citation>
    <scope>NUCLEOTIDE SEQUENCE [LARGE SCALE GENOMIC DNA]</scope>
    <source>
        <strain evidence="2 3">5GH32-13</strain>
    </source>
</reference>
<dbReference type="AlphaFoldDB" id="A0A3B7MLF2"/>
<dbReference type="OrthoDB" id="962475at2"/>
<dbReference type="CDD" id="cd02440">
    <property type="entry name" value="AdoMet_MTases"/>
    <property type="match status" value="1"/>
</dbReference>
<keyword evidence="2" id="KW-0808">Transferase</keyword>
<dbReference type="InterPro" id="IPR025714">
    <property type="entry name" value="Methyltranfer_dom"/>
</dbReference>
<sequence>MSPATNSLLRMSAWFKSDEQFHHLYPLSMQQLAKRHWTSLVVAEMVVEFLTPSKGTRVLDIGSGVGKFCLTGAYHKPSSHFYGIEQRKDLVAHADTARQIVGLDNAHFLHGNFTQLDFSQYDHFYFYNSFYEHLVDTDKIDENITFSESLYNYYTRSLYKKLEQLPAGTRLATFHTLEDRVPPGYYLVETHIGTLLKYWIKT</sequence>
<accession>A0A3B7MLF2</accession>
<dbReference type="GO" id="GO:0032259">
    <property type="term" value="P:methylation"/>
    <property type="evidence" value="ECO:0007669"/>
    <property type="project" value="UniProtKB-KW"/>
</dbReference>
<feature type="domain" description="Methyltransferase" evidence="1">
    <location>
        <begin position="53"/>
        <end position="123"/>
    </location>
</feature>
<keyword evidence="3" id="KW-1185">Reference proteome</keyword>
<dbReference type="Pfam" id="PF13847">
    <property type="entry name" value="Methyltransf_31"/>
    <property type="match status" value="1"/>
</dbReference>
<dbReference type="KEGG" id="pseg:D3H65_07695"/>
<organism evidence="2 3">
    <name type="scientific">Paraflavitalea soli</name>
    <dbReference type="NCBI Taxonomy" id="2315862"/>
    <lineage>
        <taxon>Bacteria</taxon>
        <taxon>Pseudomonadati</taxon>
        <taxon>Bacteroidota</taxon>
        <taxon>Chitinophagia</taxon>
        <taxon>Chitinophagales</taxon>
        <taxon>Chitinophagaceae</taxon>
        <taxon>Paraflavitalea</taxon>
    </lineage>
</organism>
<evidence type="ECO:0000259" key="1">
    <source>
        <dbReference type="Pfam" id="PF13847"/>
    </source>
</evidence>
<evidence type="ECO:0000313" key="3">
    <source>
        <dbReference type="Proteomes" id="UP000263900"/>
    </source>
</evidence>
<keyword evidence="2" id="KW-0489">Methyltransferase</keyword>
<dbReference type="Proteomes" id="UP000263900">
    <property type="component" value="Chromosome"/>
</dbReference>
<evidence type="ECO:0000313" key="2">
    <source>
        <dbReference type="EMBL" id="AXY73870.1"/>
    </source>
</evidence>
<dbReference type="Gene3D" id="3.40.50.150">
    <property type="entry name" value="Vaccinia Virus protein VP39"/>
    <property type="match status" value="1"/>
</dbReference>